<organism evidence="6 7">
    <name type="scientific">Rhodococcus gannanensis</name>
    <dbReference type="NCBI Taxonomy" id="1960308"/>
    <lineage>
        <taxon>Bacteria</taxon>
        <taxon>Bacillati</taxon>
        <taxon>Actinomycetota</taxon>
        <taxon>Actinomycetes</taxon>
        <taxon>Mycobacteriales</taxon>
        <taxon>Nocardiaceae</taxon>
        <taxon>Rhodococcus</taxon>
    </lineage>
</organism>
<dbReference type="SFLD" id="SFLDG01129">
    <property type="entry name" value="C1.5:_HAD__Beta-PGM__Phosphata"/>
    <property type="match status" value="1"/>
</dbReference>
<sequence length="225" mass="24333">MSETDLQAVLWDMDGTLLESEQMWEIAVRELSLHLGGPMSDETREKTIGATSPHALAVVFDSLGLDKTPEALRDARNWMYARVGELFAEGLEWRPGAREALQLVRDRGLRSALVTNTERELGDVALDTMGRKYFDVSVCGDEIPAGKPDPAPYLRAAELLGVDPARCLAVEDSPTGAASAEAAGCTVLVVPSFVEVPRGPRRILRDSLVGLSGNDLHSLHALVTV</sequence>
<evidence type="ECO:0000256" key="5">
    <source>
        <dbReference type="ARBA" id="ARBA00023277"/>
    </source>
</evidence>
<evidence type="ECO:0000313" key="7">
    <source>
        <dbReference type="Proteomes" id="UP001597286"/>
    </source>
</evidence>
<dbReference type="GO" id="GO:0016787">
    <property type="term" value="F:hydrolase activity"/>
    <property type="evidence" value="ECO:0007669"/>
    <property type="project" value="UniProtKB-KW"/>
</dbReference>
<keyword evidence="5" id="KW-0119">Carbohydrate metabolism</keyword>
<keyword evidence="6" id="KW-0378">Hydrolase</keyword>
<gene>
    <name evidence="6" type="ORF">ACFSJG_16140</name>
</gene>
<accession>A0ABW4P8M5</accession>
<evidence type="ECO:0000313" key="6">
    <source>
        <dbReference type="EMBL" id="MFD1813750.1"/>
    </source>
</evidence>
<keyword evidence="4" id="KW-0460">Magnesium</keyword>
<dbReference type="PRINTS" id="PR00413">
    <property type="entry name" value="HADHALOGNASE"/>
</dbReference>
<dbReference type="PANTHER" id="PTHR46193:SF18">
    <property type="entry name" value="HEXITOL PHOSPHATASE B"/>
    <property type="match status" value="1"/>
</dbReference>
<dbReference type="PANTHER" id="PTHR46193">
    <property type="entry name" value="6-PHOSPHOGLUCONATE PHOSPHATASE"/>
    <property type="match status" value="1"/>
</dbReference>
<evidence type="ECO:0000256" key="2">
    <source>
        <dbReference type="ARBA" id="ARBA00006171"/>
    </source>
</evidence>
<dbReference type="Gene3D" id="3.40.50.1000">
    <property type="entry name" value="HAD superfamily/HAD-like"/>
    <property type="match status" value="1"/>
</dbReference>
<evidence type="ECO:0000256" key="3">
    <source>
        <dbReference type="ARBA" id="ARBA00022723"/>
    </source>
</evidence>
<comment type="caution">
    <text evidence="6">The sequence shown here is derived from an EMBL/GenBank/DDBJ whole genome shotgun (WGS) entry which is preliminary data.</text>
</comment>
<reference evidence="7" key="1">
    <citation type="journal article" date="2019" name="Int. J. Syst. Evol. Microbiol.">
        <title>The Global Catalogue of Microorganisms (GCM) 10K type strain sequencing project: providing services to taxonomists for standard genome sequencing and annotation.</title>
        <authorList>
            <consortium name="The Broad Institute Genomics Platform"/>
            <consortium name="The Broad Institute Genome Sequencing Center for Infectious Disease"/>
            <person name="Wu L."/>
            <person name="Ma J."/>
        </authorList>
    </citation>
    <scope>NUCLEOTIDE SEQUENCE [LARGE SCALE GENOMIC DNA]</scope>
    <source>
        <strain evidence="7">DT72</strain>
    </source>
</reference>
<dbReference type="NCBIfam" id="TIGR01549">
    <property type="entry name" value="HAD-SF-IA-v1"/>
    <property type="match status" value="1"/>
</dbReference>
<proteinExistence type="inferred from homology"/>
<evidence type="ECO:0000256" key="1">
    <source>
        <dbReference type="ARBA" id="ARBA00001946"/>
    </source>
</evidence>
<comment type="cofactor">
    <cofactor evidence="1">
        <name>Mg(2+)</name>
        <dbReference type="ChEBI" id="CHEBI:18420"/>
    </cofactor>
</comment>
<dbReference type="InterPro" id="IPR036412">
    <property type="entry name" value="HAD-like_sf"/>
</dbReference>
<dbReference type="NCBIfam" id="TIGR01509">
    <property type="entry name" value="HAD-SF-IA-v3"/>
    <property type="match status" value="1"/>
</dbReference>
<evidence type="ECO:0000256" key="4">
    <source>
        <dbReference type="ARBA" id="ARBA00022842"/>
    </source>
</evidence>
<dbReference type="RefSeq" id="WP_378486244.1">
    <property type="nucleotide sequence ID" value="NZ_JBHUFB010000012.1"/>
</dbReference>
<dbReference type="EMBL" id="JBHUFB010000012">
    <property type="protein sequence ID" value="MFD1813750.1"/>
    <property type="molecule type" value="Genomic_DNA"/>
</dbReference>
<dbReference type="Proteomes" id="UP001597286">
    <property type="component" value="Unassembled WGS sequence"/>
</dbReference>
<dbReference type="InterPro" id="IPR023214">
    <property type="entry name" value="HAD_sf"/>
</dbReference>
<dbReference type="CDD" id="cd07505">
    <property type="entry name" value="HAD_BPGM-like"/>
    <property type="match status" value="1"/>
</dbReference>
<dbReference type="InterPro" id="IPR051600">
    <property type="entry name" value="Beta-PGM-like"/>
</dbReference>
<dbReference type="Gene3D" id="1.10.150.240">
    <property type="entry name" value="Putative phosphatase, domain 2"/>
    <property type="match status" value="1"/>
</dbReference>
<protein>
    <submittedName>
        <fullName evidence="6">HAD family hydrolase</fullName>
    </submittedName>
</protein>
<comment type="similarity">
    <text evidence="2">Belongs to the HAD-like hydrolase superfamily. CbbY/CbbZ/Gph/YieH family.</text>
</comment>
<name>A0ABW4P8M5_9NOCA</name>
<dbReference type="InterPro" id="IPR023198">
    <property type="entry name" value="PGP-like_dom2"/>
</dbReference>
<dbReference type="SUPFAM" id="SSF56784">
    <property type="entry name" value="HAD-like"/>
    <property type="match status" value="1"/>
</dbReference>
<keyword evidence="3" id="KW-0479">Metal-binding</keyword>
<dbReference type="InterPro" id="IPR006439">
    <property type="entry name" value="HAD-SF_hydro_IA"/>
</dbReference>
<dbReference type="SFLD" id="SFLDS00003">
    <property type="entry name" value="Haloacid_Dehalogenase"/>
    <property type="match status" value="1"/>
</dbReference>
<keyword evidence="7" id="KW-1185">Reference proteome</keyword>
<dbReference type="Pfam" id="PF00702">
    <property type="entry name" value="Hydrolase"/>
    <property type="match status" value="1"/>
</dbReference>